<dbReference type="PANTHER" id="PTHR13887">
    <property type="entry name" value="GLUTATHIONE S-TRANSFERASE KAPPA"/>
    <property type="match status" value="1"/>
</dbReference>
<keyword evidence="6" id="KW-1133">Transmembrane helix</keyword>
<dbReference type="PANTHER" id="PTHR13887:SF14">
    <property type="entry name" value="DISULFIDE BOND FORMATION PROTEIN D"/>
    <property type="match status" value="1"/>
</dbReference>
<dbReference type="AlphaFoldDB" id="A0A6J7ECY2"/>
<evidence type="ECO:0000256" key="5">
    <source>
        <dbReference type="ARBA" id="ARBA00023284"/>
    </source>
</evidence>
<dbReference type="SUPFAM" id="SSF52833">
    <property type="entry name" value="Thioredoxin-like"/>
    <property type="match status" value="1"/>
</dbReference>
<sequence length="237" mass="25534">MAKQAKATQGGDHFTRWLVIGMVALVVVTGVVFSVTSSKTKAEASFTALKGYTLGAEVKGTVDVAQGSGLVLNPGAPIKIDLWEDPQCPVCRLFEEANGAYIDDLVRTKKATVVFHVLSFLGDDSVRASNAAMCAADEGRYLDFHKALYIVQPPLENSGFFNGPNLIKIGSYVGLKSKSFTDCVSKGSKLAVVQAQTDAMQKYNVRGTPTVFINDKLWVRKSGTFDVNEFRLAVEAG</sequence>
<evidence type="ECO:0000256" key="1">
    <source>
        <dbReference type="ARBA" id="ARBA00005791"/>
    </source>
</evidence>
<evidence type="ECO:0000256" key="6">
    <source>
        <dbReference type="SAM" id="Phobius"/>
    </source>
</evidence>
<dbReference type="InterPro" id="IPR012336">
    <property type="entry name" value="Thioredoxin-like_fold"/>
</dbReference>
<dbReference type="Pfam" id="PF13462">
    <property type="entry name" value="Thioredoxin_4"/>
    <property type="match status" value="1"/>
</dbReference>
<keyword evidence="3" id="KW-0560">Oxidoreductase</keyword>
<dbReference type="CDD" id="cd02972">
    <property type="entry name" value="DsbA_family"/>
    <property type="match status" value="1"/>
</dbReference>
<keyword evidence="2" id="KW-0732">Signal</keyword>
<protein>
    <submittedName>
        <fullName evidence="8">Unannotated protein</fullName>
    </submittedName>
</protein>
<organism evidence="8">
    <name type="scientific">freshwater metagenome</name>
    <dbReference type="NCBI Taxonomy" id="449393"/>
    <lineage>
        <taxon>unclassified sequences</taxon>
        <taxon>metagenomes</taxon>
        <taxon>ecological metagenomes</taxon>
    </lineage>
</organism>
<dbReference type="GO" id="GO:0016491">
    <property type="term" value="F:oxidoreductase activity"/>
    <property type="evidence" value="ECO:0007669"/>
    <property type="project" value="UniProtKB-KW"/>
</dbReference>
<reference evidence="8" key="1">
    <citation type="submission" date="2020-05" db="EMBL/GenBank/DDBJ databases">
        <authorList>
            <person name="Chiriac C."/>
            <person name="Salcher M."/>
            <person name="Ghai R."/>
            <person name="Kavagutti S V."/>
        </authorList>
    </citation>
    <scope>NUCLEOTIDE SEQUENCE</scope>
</reference>
<feature type="transmembrane region" description="Helical" evidence="6">
    <location>
        <begin position="17"/>
        <end position="36"/>
    </location>
</feature>
<comment type="similarity">
    <text evidence="1">Belongs to the thioredoxin family. DsbA subfamily.</text>
</comment>
<evidence type="ECO:0000259" key="7">
    <source>
        <dbReference type="Pfam" id="PF13462"/>
    </source>
</evidence>
<proteinExistence type="inferred from homology"/>
<evidence type="ECO:0000256" key="4">
    <source>
        <dbReference type="ARBA" id="ARBA00023157"/>
    </source>
</evidence>
<keyword evidence="4" id="KW-1015">Disulfide bond</keyword>
<evidence type="ECO:0000256" key="3">
    <source>
        <dbReference type="ARBA" id="ARBA00023002"/>
    </source>
</evidence>
<keyword evidence="6" id="KW-0812">Transmembrane</keyword>
<dbReference type="Gene3D" id="3.40.30.10">
    <property type="entry name" value="Glutaredoxin"/>
    <property type="match status" value="1"/>
</dbReference>
<evidence type="ECO:0000256" key="2">
    <source>
        <dbReference type="ARBA" id="ARBA00022729"/>
    </source>
</evidence>
<keyword evidence="5" id="KW-0676">Redox-active center</keyword>
<gene>
    <name evidence="8" type="ORF">UFOPK3342_01347</name>
</gene>
<dbReference type="EMBL" id="CAFBLH010000058">
    <property type="protein sequence ID" value="CAB4877643.1"/>
    <property type="molecule type" value="Genomic_DNA"/>
</dbReference>
<name>A0A6J7ECY2_9ZZZZ</name>
<accession>A0A6J7ECY2</accession>
<evidence type="ECO:0000313" key="8">
    <source>
        <dbReference type="EMBL" id="CAB4877643.1"/>
    </source>
</evidence>
<keyword evidence="6" id="KW-0472">Membrane</keyword>
<dbReference type="InterPro" id="IPR036249">
    <property type="entry name" value="Thioredoxin-like_sf"/>
</dbReference>
<feature type="domain" description="Thioredoxin-like fold" evidence="7">
    <location>
        <begin position="73"/>
        <end position="217"/>
    </location>
</feature>